<reference evidence="14 15" key="1">
    <citation type="submission" date="2019-04" db="EMBL/GenBank/DDBJ databases">
        <title>Annotation for the trematode Fasciola gigantica.</title>
        <authorList>
            <person name="Choi Y.-J."/>
        </authorList>
    </citation>
    <scope>NUCLEOTIDE SEQUENCE [LARGE SCALE GENOMIC DNA]</scope>
    <source>
        <strain evidence="14">Uganda_cow_1</strain>
    </source>
</reference>
<keyword evidence="4 12" id="KW-0812">Transmembrane</keyword>
<dbReference type="Gene3D" id="1.20.1070.10">
    <property type="entry name" value="Rhodopsin 7-helix transmembrane proteins"/>
    <property type="match status" value="1"/>
</dbReference>
<dbReference type="InterPro" id="IPR027430">
    <property type="entry name" value="Retinal_BS"/>
</dbReference>
<dbReference type="EMBL" id="SUNJ01015292">
    <property type="protein sequence ID" value="TPP55856.1"/>
    <property type="molecule type" value="Genomic_DNA"/>
</dbReference>
<evidence type="ECO:0000256" key="6">
    <source>
        <dbReference type="ARBA" id="ARBA00022989"/>
    </source>
</evidence>
<comment type="subcellular location">
    <subcellularLocation>
        <location evidence="1">Membrane</location>
        <topology evidence="1">Multi-pass membrane protein</topology>
    </subcellularLocation>
</comment>
<organism evidence="14 15">
    <name type="scientific">Fasciola gigantica</name>
    <name type="common">Giant liver fluke</name>
    <dbReference type="NCBI Taxonomy" id="46835"/>
    <lineage>
        <taxon>Eukaryota</taxon>
        <taxon>Metazoa</taxon>
        <taxon>Spiralia</taxon>
        <taxon>Lophotrochozoa</taxon>
        <taxon>Platyhelminthes</taxon>
        <taxon>Trematoda</taxon>
        <taxon>Digenea</taxon>
        <taxon>Plagiorchiida</taxon>
        <taxon>Echinostomata</taxon>
        <taxon>Echinostomatoidea</taxon>
        <taxon>Fasciolidae</taxon>
        <taxon>Fasciola</taxon>
    </lineage>
</organism>
<evidence type="ECO:0000256" key="11">
    <source>
        <dbReference type="ARBA" id="ARBA00023224"/>
    </source>
</evidence>
<keyword evidence="5" id="KW-0681">Retinal protein</keyword>
<gene>
    <name evidence="14" type="ORF">FGIG_09724</name>
</gene>
<accession>A0A504Y5K9</accession>
<evidence type="ECO:0000256" key="9">
    <source>
        <dbReference type="ARBA" id="ARBA00023136"/>
    </source>
</evidence>
<keyword evidence="3" id="KW-0716">Sensory transduction</keyword>
<evidence type="ECO:0000256" key="7">
    <source>
        <dbReference type="ARBA" id="ARBA00022991"/>
    </source>
</evidence>
<dbReference type="GO" id="GO:0004930">
    <property type="term" value="F:G protein-coupled receptor activity"/>
    <property type="evidence" value="ECO:0007669"/>
    <property type="project" value="UniProtKB-KW"/>
</dbReference>
<dbReference type="PRINTS" id="PR00237">
    <property type="entry name" value="GPCRRHODOPSN"/>
</dbReference>
<evidence type="ECO:0000256" key="10">
    <source>
        <dbReference type="ARBA" id="ARBA00023170"/>
    </source>
</evidence>
<name>A0A504Y5K9_FASGI</name>
<evidence type="ECO:0000256" key="12">
    <source>
        <dbReference type="SAM" id="Phobius"/>
    </source>
</evidence>
<protein>
    <submittedName>
        <fullName evidence="14">Gq-coupled opsin</fullName>
    </submittedName>
</protein>
<evidence type="ECO:0000313" key="15">
    <source>
        <dbReference type="Proteomes" id="UP000316759"/>
    </source>
</evidence>
<dbReference type="InterPro" id="IPR000276">
    <property type="entry name" value="GPCR_Rhodpsn"/>
</dbReference>
<keyword evidence="10" id="KW-0675">Receptor</keyword>
<dbReference type="OrthoDB" id="9996086at2759"/>
<keyword evidence="6 12" id="KW-1133">Transmembrane helix</keyword>
<keyword evidence="9 12" id="KW-0472">Membrane</keyword>
<evidence type="ECO:0000313" key="14">
    <source>
        <dbReference type="EMBL" id="TPP55856.1"/>
    </source>
</evidence>
<comment type="caution">
    <text evidence="14">The sequence shown here is derived from an EMBL/GenBank/DDBJ whole genome shotgun (WGS) entry which is preliminary data.</text>
</comment>
<dbReference type="GO" id="GO:0016020">
    <property type="term" value="C:membrane"/>
    <property type="evidence" value="ECO:0007669"/>
    <property type="project" value="UniProtKB-SubCell"/>
</dbReference>
<evidence type="ECO:0000256" key="1">
    <source>
        <dbReference type="ARBA" id="ARBA00004141"/>
    </source>
</evidence>
<dbReference type="GO" id="GO:0007602">
    <property type="term" value="P:phototransduction"/>
    <property type="evidence" value="ECO:0007669"/>
    <property type="project" value="UniProtKB-KW"/>
</dbReference>
<evidence type="ECO:0000256" key="2">
    <source>
        <dbReference type="ARBA" id="ARBA00022543"/>
    </source>
</evidence>
<dbReference type="AlphaFoldDB" id="A0A504Y5K9"/>
<feature type="transmembrane region" description="Helical" evidence="12">
    <location>
        <begin position="101"/>
        <end position="125"/>
    </location>
</feature>
<keyword evidence="8" id="KW-0297">G-protein coupled receptor</keyword>
<evidence type="ECO:0000256" key="3">
    <source>
        <dbReference type="ARBA" id="ARBA00022606"/>
    </source>
</evidence>
<dbReference type="PROSITE" id="PS50262">
    <property type="entry name" value="G_PROTEIN_RECEP_F1_2"/>
    <property type="match status" value="1"/>
</dbReference>
<dbReference type="STRING" id="46835.A0A504Y5K9"/>
<dbReference type="InterPro" id="IPR017452">
    <property type="entry name" value="GPCR_Rhodpsn_7TM"/>
</dbReference>
<evidence type="ECO:0000256" key="8">
    <source>
        <dbReference type="ARBA" id="ARBA00023040"/>
    </source>
</evidence>
<evidence type="ECO:0000259" key="13">
    <source>
        <dbReference type="PROSITE" id="PS50262"/>
    </source>
</evidence>
<keyword evidence="11" id="KW-0807">Transducer</keyword>
<dbReference type="GO" id="GO:0009881">
    <property type="term" value="F:photoreceptor activity"/>
    <property type="evidence" value="ECO:0007669"/>
    <property type="project" value="UniProtKB-KW"/>
</dbReference>
<evidence type="ECO:0000256" key="4">
    <source>
        <dbReference type="ARBA" id="ARBA00022692"/>
    </source>
</evidence>
<keyword evidence="15" id="KW-1185">Reference proteome</keyword>
<sequence length="206" mass="23315">MEFNPIEFCFTGRYIPEGYQTSCTFDYLSRDLENLLFNAGMYIFGFTIPVLIIVYCYYKIVQTVRQNERQLKKMAQKLNSENPTSMKSGDKKADVEAAKTSVILVGFFLMSWTPYALVSFMAMIGQLPAMTPFMAELPVFFAKAATVYNPFVYALRHPKLRVELEKRVPFLLCCCPPQPKAGKPSQPATVSNVNLTVTEAAENQPE</sequence>
<evidence type="ECO:0000256" key="5">
    <source>
        <dbReference type="ARBA" id="ARBA00022925"/>
    </source>
</evidence>
<proteinExistence type="predicted"/>
<dbReference type="Proteomes" id="UP000316759">
    <property type="component" value="Unassembled WGS sequence"/>
</dbReference>
<dbReference type="Pfam" id="PF00001">
    <property type="entry name" value="7tm_1"/>
    <property type="match status" value="1"/>
</dbReference>
<keyword evidence="2" id="KW-0600">Photoreceptor protein</keyword>
<feature type="domain" description="G-protein coupled receptors family 1 profile" evidence="13">
    <location>
        <begin position="1"/>
        <end position="153"/>
    </location>
</feature>
<keyword evidence="7" id="KW-0157">Chromophore</keyword>
<dbReference type="InterPro" id="IPR050125">
    <property type="entry name" value="GPCR_opsins"/>
</dbReference>
<feature type="transmembrane region" description="Helical" evidence="12">
    <location>
        <begin position="35"/>
        <end position="58"/>
    </location>
</feature>
<dbReference type="PANTHER" id="PTHR24240">
    <property type="entry name" value="OPSIN"/>
    <property type="match status" value="1"/>
</dbReference>
<dbReference type="PROSITE" id="PS00238">
    <property type="entry name" value="OPSIN"/>
    <property type="match status" value="1"/>
</dbReference>
<dbReference type="SUPFAM" id="SSF81321">
    <property type="entry name" value="Family A G protein-coupled receptor-like"/>
    <property type="match status" value="1"/>
</dbReference>